<accession>A0A931PVM8</accession>
<dbReference type="Pfam" id="PF05130">
    <property type="entry name" value="FlgN"/>
    <property type="match status" value="1"/>
</dbReference>
<keyword evidence="2" id="KW-0969">Cilium</keyword>
<dbReference type="InterPro" id="IPR007809">
    <property type="entry name" value="FlgN-like"/>
</dbReference>
<comment type="caution">
    <text evidence="2">The sequence shown here is derived from an EMBL/GenBank/DDBJ whole genome shotgun (WGS) entry which is preliminary data.</text>
</comment>
<gene>
    <name evidence="2" type="primary">flgN</name>
    <name evidence="2" type="ORF">HYR64_01400</name>
</gene>
<evidence type="ECO:0000313" key="3">
    <source>
        <dbReference type="Proteomes" id="UP000727962"/>
    </source>
</evidence>
<evidence type="ECO:0000313" key="2">
    <source>
        <dbReference type="EMBL" id="MBI1755746.1"/>
    </source>
</evidence>
<reference evidence="2" key="1">
    <citation type="submission" date="2020-07" db="EMBL/GenBank/DDBJ databases">
        <title>Huge and variable diversity of episymbiotic CPR bacteria and DPANN archaea in groundwater ecosystems.</title>
        <authorList>
            <person name="He C.Y."/>
            <person name="Keren R."/>
            <person name="Whittaker M."/>
            <person name="Farag I.F."/>
            <person name="Doudna J."/>
            <person name="Cate J.H.D."/>
            <person name="Banfield J.F."/>
        </authorList>
    </citation>
    <scope>NUCLEOTIDE SEQUENCE</scope>
    <source>
        <strain evidence="2">NC_groundwater_17_Pr7_B-0.1um_64_12</strain>
    </source>
</reference>
<dbReference type="AlphaFoldDB" id="A0A931PVM8"/>
<organism evidence="2 3">
    <name type="scientific">Fimbriimonas ginsengisoli</name>
    <dbReference type="NCBI Taxonomy" id="1005039"/>
    <lineage>
        <taxon>Bacteria</taxon>
        <taxon>Bacillati</taxon>
        <taxon>Armatimonadota</taxon>
        <taxon>Fimbriimonadia</taxon>
        <taxon>Fimbriimonadales</taxon>
        <taxon>Fimbriimonadaceae</taxon>
        <taxon>Fimbriimonas</taxon>
    </lineage>
</organism>
<protein>
    <submittedName>
        <fullName evidence="2">Flagellar export chaperone FlgN</fullName>
    </submittedName>
</protein>
<keyword evidence="1" id="KW-1005">Bacterial flagellum biogenesis</keyword>
<name>A0A931PVM8_FIMGI</name>
<dbReference type="SUPFAM" id="SSF140566">
    <property type="entry name" value="FlgN-like"/>
    <property type="match status" value="1"/>
</dbReference>
<dbReference type="Gene3D" id="1.20.58.300">
    <property type="entry name" value="FlgN-like"/>
    <property type="match status" value="1"/>
</dbReference>
<keyword evidence="2" id="KW-0966">Cell projection</keyword>
<dbReference type="Proteomes" id="UP000727962">
    <property type="component" value="Unassembled WGS sequence"/>
</dbReference>
<keyword evidence="2" id="KW-0282">Flagellum</keyword>
<dbReference type="GO" id="GO:0044780">
    <property type="term" value="P:bacterial-type flagellum assembly"/>
    <property type="evidence" value="ECO:0007669"/>
    <property type="project" value="InterPro"/>
</dbReference>
<proteinExistence type="predicted"/>
<dbReference type="EMBL" id="JACOSL010000008">
    <property type="protein sequence ID" value="MBI1755746.1"/>
    <property type="molecule type" value="Genomic_DNA"/>
</dbReference>
<evidence type="ECO:0000256" key="1">
    <source>
        <dbReference type="ARBA" id="ARBA00022795"/>
    </source>
</evidence>
<dbReference type="InterPro" id="IPR036679">
    <property type="entry name" value="FlgN-like_sf"/>
</dbReference>
<sequence>MKTRELQTIWWDWLGTSERLLRSLYEQTAALTLRDVGRVERIQPELDSMMERMRTLDADALTCAKRLAEELGAEPSLRGLVQVLEKAEAQQLQGLANRVTVVARNVQGVVAKNRTLIQNEMTYIDGTLTLIAKAAVQAQGPFARKEGASVLVNEAA</sequence>